<evidence type="ECO:0000256" key="1">
    <source>
        <dbReference type="SAM" id="MobiDB-lite"/>
    </source>
</evidence>
<name>A0ABR1WKH3_9PEZI</name>
<protein>
    <submittedName>
        <fullName evidence="2">Uncharacterized protein</fullName>
    </submittedName>
</protein>
<feature type="compositionally biased region" description="Low complexity" evidence="1">
    <location>
        <begin position="48"/>
        <end position="62"/>
    </location>
</feature>
<comment type="caution">
    <text evidence="2">The sequence shown here is derived from an EMBL/GenBank/DDBJ whole genome shotgun (WGS) entry which is preliminary data.</text>
</comment>
<accession>A0ABR1WKH3</accession>
<keyword evidence="3" id="KW-1185">Reference proteome</keyword>
<organism evidence="2 3">
    <name type="scientific">Apiospora saccharicola</name>
    <dbReference type="NCBI Taxonomy" id="335842"/>
    <lineage>
        <taxon>Eukaryota</taxon>
        <taxon>Fungi</taxon>
        <taxon>Dikarya</taxon>
        <taxon>Ascomycota</taxon>
        <taxon>Pezizomycotina</taxon>
        <taxon>Sordariomycetes</taxon>
        <taxon>Xylariomycetidae</taxon>
        <taxon>Amphisphaeriales</taxon>
        <taxon>Apiosporaceae</taxon>
        <taxon>Apiospora</taxon>
    </lineage>
</organism>
<feature type="region of interest" description="Disordered" evidence="1">
    <location>
        <begin position="1"/>
        <end position="119"/>
    </location>
</feature>
<evidence type="ECO:0000313" key="2">
    <source>
        <dbReference type="EMBL" id="KAK8083999.1"/>
    </source>
</evidence>
<dbReference type="Proteomes" id="UP001446871">
    <property type="component" value="Unassembled WGS sequence"/>
</dbReference>
<feature type="compositionally biased region" description="Polar residues" evidence="1">
    <location>
        <begin position="76"/>
        <end position="105"/>
    </location>
</feature>
<dbReference type="EMBL" id="JAQQWM010000001">
    <property type="protein sequence ID" value="KAK8083999.1"/>
    <property type="molecule type" value="Genomic_DNA"/>
</dbReference>
<gene>
    <name evidence="2" type="ORF">PG996_002780</name>
</gene>
<evidence type="ECO:0000313" key="3">
    <source>
        <dbReference type="Proteomes" id="UP001446871"/>
    </source>
</evidence>
<reference evidence="2 3" key="1">
    <citation type="submission" date="2023-01" db="EMBL/GenBank/DDBJ databases">
        <title>Analysis of 21 Apiospora genomes using comparative genomics revels a genus with tremendous synthesis potential of carbohydrate active enzymes and secondary metabolites.</title>
        <authorList>
            <person name="Sorensen T."/>
        </authorList>
    </citation>
    <scope>NUCLEOTIDE SEQUENCE [LARGE SCALE GENOMIC DNA]</scope>
    <source>
        <strain evidence="2 3">CBS 83171</strain>
    </source>
</reference>
<proteinExistence type="predicted"/>
<sequence>MAVIRNSDISDDEFDFLDPMPVSDMSDPESANTHGKTKLSPPSAPQRTASSKSAKPSALSTSNRAPREWTLGADENTGTSSVSREATGSEDQQRTYASTFGTNKPPNADSGHTGEGIPGLKYTKSMYQKLWGSKDALIAVMG</sequence>